<dbReference type="AlphaFoldDB" id="A0AAV4TTS5"/>
<gene>
    <name evidence="1" type="primary">pol_4304</name>
    <name evidence="1" type="ORF">CDAR_559531</name>
</gene>
<proteinExistence type="predicted"/>
<protein>
    <submittedName>
        <fullName evidence="1">Retrovirus-related Pol polyprotein from type-2 retrotransposable element R2DM</fullName>
    </submittedName>
</protein>
<reference evidence="1 2" key="1">
    <citation type="submission" date="2021-06" db="EMBL/GenBank/DDBJ databases">
        <title>Caerostris darwini draft genome.</title>
        <authorList>
            <person name="Kono N."/>
            <person name="Arakawa K."/>
        </authorList>
    </citation>
    <scope>NUCLEOTIDE SEQUENCE [LARGE SCALE GENOMIC DNA]</scope>
</reference>
<evidence type="ECO:0000313" key="1">
    <source>
        <dbReference type="EMBL" id="GIY48851.1"/>
    </source>
</evidence>
<comment type="caution">
    <text evidence="1">The sequence shown here is derived from an EMBL/GenBank/DDBJ whole genome shotgun (WGS) entry which is preliminary data.</text>
</comment>
<name>A0AAV4TTS5_9ARAC</name>
<sequence length="186" mass="21079">MLECEPTDDGVSLLSQTFDQMVAEAKNIVIPNSDQATSSNFQSQPLNIEDPQQCQKLYKRNRRKAIREIRGTQSERCSISPPVVEEHFSQIWQESSSDGQFFQCEHPERDEVLGTLLSVSEVSSAFKTCENTAPGPGRITYNHWRSLDPRALLLTKQLEANRTWEHSLQAFHEVHGSSAPKLVHET</sequence>
<keyword evidence="2" id="KW-1185">Reference proteome</keyword>
<dbReference type="EMBL" id="BPLQ01010159">
    <property type="protein sequence ID" value="GIY48851.1"/>
    <property type="molecule type" value="Genomic_DNA"/>
</dbReference>
<organism evidence="1 2">
    <name type="scientific">Caerostris darwini</name>
    <dbReference type="NCBI Taxonomy" id="1538125"/>
    <lineage>
        <taxon>Eukaryota</taxon>
        <taxon>Metazoa</taxon>
        <taxon>Ecdysozoa</taxon>
        <taxon>Arthropoda</taxon>
        <taxon>Chelicerata</taxon>
        <taxon>Arachnida</taxon>
        <taxon>Araneae</taxon>
        <taxon>Araneomorphae</taxon>
        <taxon>Entelegynae</taxon>
        <taxon>Araneoidea</taxon>
        <taxon>Araneidae</taxon>
        <taxon>Caerostris</taxon>
    </lineage>
</organism>
<accession>A0AAV4TTS5</accession>
<evidence type="ECO:0000313" key="2">
    <source>
        <dbReference type="Proteomes" id="UP001054837"/>
    </source>
</evidence>
<dbReference type="Proteomes" id="UP001054837">
    <property type="component" value="Unassembled WGS sequence"/>
</dbReference>